<proteinExistence type="predicted"/>
<sequence length="138" mass="15140">MKGKKTGLVPIKKPIYQSKGFKYSTAMLGTTLLVPAAVASLPEDVEQVPFNVLANQAKSMLGASEVSAESIIHIYTVNDLNNIRNDASGNYRLMNDIDLSSVENWEPLPRFDGVLEGNGHTIFNLTIEKNESDVGLFR</sequence>
<organism evidence="1 2">
    <name type="scientific">Halalkalibacter oceani</name>
    <dbReference type="NCBI Taxonomy" id="1653776"/>
    <lineage>
        <taxon>Bacteria</taxon>
        <taxon>Bacillati</taxon>
        <taxon>Bacillota</taxon>
        <taxon>Bacilli</taxon>
        <taxon>Bacillales</taxon>
        <taxon>Bacillaceae</taxon>
        <taxon>Halalkalibacter</taxon>
    </lineage>
</organism>
<feature type="non-terminal residue" evidence="1">
    <location>
        <position position="138"/>
    </location>
</feature>
<gene>
    <name evidence="1" type="ORF">M3202_21310</name>
</gene>
<reference evidence="1" key="1">
    <citation type="submission" date="2022-05" db="EMBL/GenBank/DDBJ databases">
        <title>Comparative Genomics of Spacecraft Associated Microbes.</title>
        <authorList>
            <person name="Tran M.T."/>
            <person name="Wright A."/>
            <person name="Seuylemezian A."/>
            <person name="Eisen J."/>
            <person name="Coil D."/>
        </authorList>
    </citation>
    <scope>NUCLEOTIDE SEQUENCE</scope>
    <source>
        <strain evidence="1">214.1.1</strain>
    </source>
</reference>
<dbReference type="Gene3D" id="2.160.20.110">
    <property type="match status" value="1"/>
</dbReference>
<name>A0A9X2IR59_9BACI</name>
<dbReference type="EMBL" id="JAMBOL010000044">
    <property type="protein sequence ID" value="MCM3716586.1"/>
    <property type="molecule type" value="Genomic_DNA"/>
</dbReference>
<keyword evidence="2" id="KW-1185">Reference proteome</keyword>
<evidence type="ECO:0000313" key="2">
    <source>
        <dbReference type="Proteomes" id="UP001139179"/>
    </source>
</evidence>
<dbReference type="RefSeq" id="WP_251225234.1">
    <property type="nucleotide sequence ID" value="NZ_JAMBOL010000044.1"/>
</dbReference>
<dbReference type="Proteomes" id="UP001139179">
    <property type="component" value="Unassembled WGS sequence"/>
</dbReference>
<evidence type="ECO:0000313" key="1">
    <source>
        <dbReference type="EMBL" id="MCM3716586.1"/>
    </source>
</evidence>
<accession>A0A9X2IR59</accession>
<comment type="caution">
    <text evidence="1">The sequence shown here is derived from an EMBL/GenBank/DDBJ whole genome shotgun (WGS) entry which is preliminary data.</text>
</comment>
<protein>
    <submittedName>
        <fullName evidence="1">Uncharacterized protein</fullName>
    </submittedName>
</protein>
<dbReference type="AlphaFoldDB" id="A0A9X2IR59"/>